<dbReference type="PROSITE" id="PS51257">
    <property type="entry name" value="PROKAR_LIPOPROTEIN"/>
    <property type="match status" value="1"/>
</dbReference>
<keyword evidence="3" id="KW-1185">Reference proteome</keyword>
<name>A0A1G6JCH3_9BURK</name>
<evidence type="ECO:0008006" key="4">
    <source>
        <dbReference type="Google" id="ProtNLM"/>
    </source>
</evidence>
<keyword evidence="1" id="KW-0732">Signal</keyword>
<dbReference type="Proteomes" id="UP000198908">
    <property type="component" value="Unassembled WGS sequence"/>
</dbReference>
<feature type="chain" id="PRO_5011626011" description="Membrane-bound lysozyme-inhibitor of c-type lysozyme" evidence="1">
    <location>
        <begin position="19"/>
        <end position="110"/>
    </location>
</feature>
<feature type="signal peptide" evidence="1">
    <location>
        <begin position="1"/>
        <end position="18"/>
    </location>
</feature>
<dbReference type="RefSeq" id="WP_091996009.1">
    <property type="nucleotide sequence ID" value="NZ_FMYQ01000004.1"/>
</dbReference>
<sequence length="110" mass="11789">MKKLAVPLALSLTLGACAWFQSNPDAGQPVIDSTTNRSVQDVISCLTVEASRHGASFSTTPLPQGQMLEFGDSNVVKIRADNGTTTYRYYAGKRHASNLWIEGASKTCAP</sequence>
<evidence type="ECO:0000313" key="2">
    <source>
        <dbReference type="EMBL" id="SDC16438.1"/>
    </source>
</evidence>
<dbReference type="AlphaFoldDB" id="A0A1G6JCH3"/>
<dbReference type="OrthoDB" id="9006071at2"/>
<proteinExistence type="predicted"/>
<reference evidence="3" key="1">
    <citation type="submission" date="2016-09" db="EMBL/GenBank/DDBJ databases">
        <authorList>
            <person name="Varghese N."/>
            <person name="Submissions S."/>
        </authorList>
    </citation>
    <scope>NUCLEOTIDE SEQUENCE [LARGE SCALE GENOMIC DNA]</scope>
    <source>
        <strain evidence="3">TNe-862</strain>
    </source>
</reference>
<protein>
    <recommendedName>
        <fullName evidence="4">Membrane-bound lysozyme-inhibitor of c-type lysozyme</fullName>
    </recommendedName>
</protein>
<dbReference type="STRING" id="416944.SAMN05421548_104213"/>
<dbReference type="EMBL" id="FMYQ01000004">
    <property type="protein sequence ID" value="SDC16438.1"/>
    <property type="molecule type" value="Genomic_DNA"/>
</dbReference>
<gene>
    <name evidence="2" type="ORF">SAMN05421548_104213</name>
</gene>
<accession>A0A1G6JCH3</accession>
<organism evidence="2 3">
    <name type="scientific">Paraburkholderia lycopersici</name>
    <dbReference type="NCBI Taxonomy" id="416944"/>
    <lineage>
        <taxon>Bacteria</taxon>
        <taxon>Pseudomonadati</taxon>
        <taxon>Pseudomonadota</taxon>
        <taxon>Betaproteobacteria</taxon>
        <taxon>Burkholderiales</taxon>
        <taxon>Burkholderiaceae</taxon>
        <taxon>Paraburkholderia</taxon>
    </lineage>
</organism>
<evidence type="ECO:0000313" key="3">
    <source>
        <dbReference type="Proteomes" id="UP000198908"/>
    </source>
</evidence>
<evidence type="ECO:0000256" key="1">
    <source>
        <dbReference type="SAM" id="SignalP"/>
    </source>
</evidence>